<protein>
    <submittedName>
        <fullName evidence="3">Bifunctional oligoribonuclease and PAP phosphatase NrnA</fullName>
    </submittedName>
</protein>
<dbReference type="OrthoDB" id="9803668at2"/>
<sequence length="311" mass="35231">MEILKDIEKQIKEFNTIIIQRHINPDGDAYGSQLGLKGLIEENFKDKKCYAIGESMEYLNYIGSFDKVEDEVFKDALVIVTDCGNVERIDDQRFSLAKKIIKIDHHPNVTPYGEIMWVDTSYTSASEMVGYMAMQLKWRIPTMAARAIFNGIVTDSGRFMYRGVTPRTFDVASRLLSTGFDLEEMYKNLNTKKLSELTFINYIYSNFKLTKNGLATIIVPISEMNKHGLSAEMMNKYANTLAGFKEIKMWITFSERSDKQYRVEFRSSGTIVNQLAVKYGGGGHAQAAGAIAQNLKIVQDIIEDADKLLGE</sequence>
<accession>A0A222EPT4</accession>
<dbReference type="Gene3D" id="3.90.1640.10">
    <property type="entry name" value="inorganic pyrophosphatase (n-terminal core)"/>
    <property type="match status" value="1"/>
</dbReference>
<reference evidence="3 4" key="1">
    <citation type="submission" date="2017-07" db="EMBL/GenBank/DDBJ databases">
        <title>Complete genome sequence of Spiroplasma corruscae EC-1 (DSM 19793).</title>
        <authorList>
            <person name="Tsai Y.-M."/>
            <person name="Lo W.-S."/>
            <person name="Kuo C.-H."/>
        </authorList>
    </citation>
    <scope>NUCLEOTIDE SEQUENCE [LARGE SCALE GENOMIC DNA]</scope>
    <source>
        <strain evidence="3 4">EC-1</strain>
    </source>
</reference>
<dbReference type="PANTHER" id="PTHR47618">
    <property type="entry name" value="BIFUNCTIONAL OLIGORIBONUCLEASE AND PAP PHOSPHATASE NRNA"/>
    <property type="match status" value="1"/>
</dbReference>
<evidence type="ECO:0000259" key="2">
    <source>
        <dbReference type="Pfam" id="PF02272"/>
    </source>
</evidence>
<dbReference type="EMBL" id="CP022535">
    <property type="protein sequence ID" value="ASP28548.1"/>
    <property type="molecule type" value="Genomic_DNA"/>
</dbReference>
<name>A0A222EPT4_9MOLU</name>
<proteinExistence type="predicted"/>
<feature type="domain" description="DHHA1" evidence="2">
    <location>
        <begin position="224"/>
        <end position="310"/>
    </location>
</feature>
<dbReference type="Pfam" id="PF02272">
    <property type="entry name" value="DHHA1"/>
    <property type="match status" value="1"/>
</dbReference>
<dbReference type="Pfam" id="PF01368">
    <property type="entry name" value="DHH"/>
    <property type="match status" value="1"/>
</dbReference>
<feature type="domain" description="DDH" evidence="1">
    <location>
        <begin position="17"/>
        <end position="151"/>
    </location>
</feature>
<dbReference type="KEGG" id="scou:SCORR_v1c07760"/>
<dbReference type="RefSeq" id="WP_094049385.1">
    <property type="nucleotide sequence ID" value="NZ_CP022535.1"/>
</dbReference>
<evidence type="ECO:0000313" key="3">
    <source>
        <dbReference type="EMBL" id="ASP28548.1"/>
    </source>
</evidence>
<dbReference type="Proteomes" id="UP000203229">
    <property type="component" value="Chromosome"/>
</dbReference>
<dbReference type="Gene3D" id="3.10.310.30">
    <property type="match status" value="1"/>
</dbReference>
<organism evidence="3 4">
    <name type="scientific">Spiroplasma corruscae</name>
    <dbReference type="NCBI Taxonomy" id="216934"/>
    <lineage>
        <taxon>Bacteria</taxon>
        <taxon>Bacillati</taxon>
        <taxon>Mycoplasmatota</taxon>
        <taxon>Mollicutes</taxon>
        <taxon>Entomoplasmatales</taxon>
        <taxon>Spiroplasmataceae</taxon>
        <taxon>Spiroplasma</taxon>
    </lineage>
</organism>
<evidence type="ECO:0000259" key="1">
    <source>
        <dbReference type="Pfam" id="PF01368"/>
    </source>
</evidence>
<dbReference type="PANTHER" id="PTHR47618:SF1">
    <property type="entry name" value="BIFUNCTIONAL OLIGORIBONUCLEASE AND PAP PHOSPHATASE NRNA"/>
    <property type="match status" value="1"/>
</dbReference>
<dbReference type="InterPro" id="IPR001667">
    <property type="entry name" value="DDH_dom"/>
</dbReference>
<dbReference type="InterPro" id="IPR051319">
    <property type="entry name" value="Oligoribo/pAp-PDE_c-di-AMP_PDE"/>
</dbReference>
<keyword evidence="4" id="KW-1185">Reference proteome</keyword>
<dbReference type="SUPFAM" id="SSF64182">
    <property type="entry name" value="DHH phosphoesterases"/>
    <property type="match status" value="1"/>
</dbReference>
<dbReference type="GO" id="GO:0003676">
    <property type="term" value="F:nucleic acid binding"/>
    <property type="evidence" value="ECO:0007669"/>
    <property type="project" value="InterPro"/>
</dbReference>
<dbReference type="AlphaFoldDB" id="A0A222EPT4"/>
<dbReference type="InterPro" id="IPR038763">
    <property type="entry name" value="DHH_sf"/>
</dbReference>
<dbReference type="InterPro" id="IPR003156">
    <property type="entry name" value="DHHA1_dom"/>
</dbReference>
<gene>
    <name evidence="3" type="primary">nrnA</name>
    <name evidence="3" type="ORF">SCORR_v1c07760</name>
</gene>
<evidence type="ECO:0000313" key="4">
    <source>
        <dbReference type="Proteomes" id="UP000203229"/>
    </source>
</evidence>